<name>X0WHQ6_9ZZZZ</name>
<comment type="caution">
    <text evidence="1">The sequence shown here is derived from an EMBL/GenBank/DDBJ whole genome shotgun (WGS) entry which is preliminary data.</text>
</comment>
<protein>
    <submittedName>
        <fullName evidence="1">Uncharacterized protein</fullName>
    </submittedName>
</protein>
<feature type="non-terminal residue" evidence="1">
    <location>
        <position position="1"/>
    </location>
</feature>
<gene>
    <name evidence="1" type="ORF">S01H1_62794</name>
</gene>
<dbReference type="AlphaFoldDB" id="X0WHQ6"/>
<proteinExistence type="predicted"/>
<dbReference type="EMBL" id="BARS01041271">
    <property type="protein sequence ID" value="GAG30464.1"/>
    <property type="molecule type" value="Genomic_DNA"/>
</dbReference>
<accession>X0WHQ6</accession>
<evidence type="ECO:0000313" key="1">
    <source>
        <dbReference type="EMBL" id="GAG30464.1"/>
    </source>
</evidence>
<sequence>AVPDLFFDGTLSIFLAGGAIGVDQAKLNSTIVQLLTSLGVLP</sequence>
<reference evidence="1" key="1">
    <citation type="journal article" date="2014" name="Front. Microbiol.">
        <title>High frequency of phylogenetically diverse reductive dehalogenase-homologous genes in deep subseafloor sedimentary metagenomes.</title>
        <authorList>
            <person name="Kawai M."/>
            <person name="Futagami T."/>
            <person name="Toyoda A."/>
            <person name="Takaki Y."/>
            <person name="Nishi S."/>
            <person name="Hori S."/>
            <person name="Arai W."/>
            <person name="Tsubouchi T."/>
            <person name="Morono Y."/>
            <person name="Uchiyama I."/>
            <person name="Ito T."/>
            <person name="Fujiyama A."/>
            <person name="Inagaki F."/>
            <person name="Takami H."/>
        </authorList>
    </citation>
    <scope>NUCLEOTIDE SEQUENCE</scope>
    <source>
        <strain evidence="1">Expedition CK06-06</strain>
    </source>
</reference>
<organism evidence="1">
    <name type="scientific">marine sediment metagenome</name>
    <dbReference type="NCBI Taxonomy" id="412755"/>
    <lineage>
        <taxon>unclassified sequences</taxon>
        <taxon>metagenomes</taxon>
        <taxon>ecological metagenomes</taxon>
    </lineage>
</organism>